<proteinExistence type="predicted"/>
<sequence>MISSKFAIMPASADVHADKLSEVNPKQMMNALRTALYKMGAATATGWIFVGFHGEFDPVAKVYRPHFHGVAYGGMVQVVDRLRTMPNYKTSRWLPDGSPSPVYRRVQMTRKPVNRLPRPLTYLVQSFWPARALWVSEDGRRRRARQKRRIPEPYHSQVLLWLDKWSINDLTLMIGLRVTTNGLKQTKPVS</sequence>
<reference evidence="1 2" key="1">
    <citation type="submission" date="2020-08" db="EMBL/GenBank/DDBJ databases">
        <title>Genomic Encyclopedia of Type Strains, Phase IV (KMG-IV): sequencing the most valuable type-strain genomes for metagenomic binning, comparative biology and taxonomic classification.</title>
        <authorList>
            <person name="Goeker M."/>
        </authorList>
    </citation>
    <scope>NUCLEOTIDE SEQUENCE [LARGE SCALE GENOMIC DNA]</scope>
    <source>
        <strain evidence="1 2">DSM 27568</strain>
    </source>
</reference>
<comment type="caution">
    <text evidence="1">The sequence shown here is derived from an EMBL/GenBank/DDBJ whole genome shotgun (WGS) entry which is preliminary data.</text>
</comment>
<protein>
    <recommendedName>
        <fullName evidence="3">Transposase</fullName>
    </recommendedName>
</protein>
<organism evidence="1 2">
    <name type="scientific">Novosphingobium fluoreni</name>
    <dbReference type="NCBI Taxonomy" id="1391222"/>
    <lineage>
        <taxon>Bacteria</taxon>
        <taxon>Pseudomonadati</taxon>
        <taxon>Pseudomonadota</taxon>
        <taxon>Alphaproteobacteria</taxon>
        <taxon>Sphingomonadales</taxon>
        <taxon>Sphingomonadaceae</taxon>
        <taxon>Novosphingobium</taxon>
    </lineage>
</organism>
<gene>
    <name evidence="1" type="ORF">GGR39_003244</name>
</gene>
<dbReference type="Proteomes" id="UP000561459">
    <property type="component" value="Unassembled WGS sequence"/>
</dbReference>
<dbReference type="RefSeq" id="WP_183618626.1">
    <property type="nucleotide sequence ID" value="NZ_JACIDY010000010.1"/>
</dbReference>
<evidence type="ECO:0000313" key="2">
    <source>
        <dbReference type="Proteomes" id="UP000561459"/>
    </source>
</evidence>
<name>A0A7W6FZJ2_9SPHN</name>
<accession>A0A7W6FZJ2</accession>
<dbReference type="EMBL" id="JACIDY010000010">
    <property type="protein sequence ID" value="MBB3941564.1"/>
    <property type="molecule type" value="Genomic_DNA"/>
</dbReference>
<keyword evidence="2" id="KW-1185">Reference proteome</keyword>
<evidence type="ECO:0000313" key="1">
    <source>
        <dbReference type="EMBL" id="MBB3941564.1"/>
    </source>
</evidence>
<dbReference type="AlphaFoldDB" id="A0A7W6FZJ2"/>
<evidence type="ECO:0008006" key="3">
    <source>
        <dbReference type="Google" id="ProtNLM"/>
    </source>
</evidence>